<evidence type="ECO:0000313" key="5">
    <source>
        <dbReference type="Proteomes" id="UP000448943"/>
    </source>
</evidence>
<evidence type="ECO:0000313" key="4">
    <source>
        <dbReference type="EMBL" id="NBI27595.1"/>
    </source>
</evidence>
<keyword evidence="5" id="KW-1185">Reference proteome</keyword>
<dbReference type="InterPro" id="IPR010610">
    <property type="entry name" value="EryCIII-like_C"/>
</dbReference>
<evidence type="ECO:0000256" key="2">
    <source>
        <dbReference type="ARBA" id="ARBA00022679"/>
    </source>
</evidence>
<dbReference type="GO" id="GO:0008194">
    <property type="term" value="F:UDP-glycosyltransferase activity"/>
    <property type="evidence" value="ECO:0007669"/>
    <property type="project" value="InterPro"/>
</dbReference>
<proteinExistence type="inferred from homology"/>
<sequence length="417" mass="47673">MSTVIYFGVDLAGHVNPTLGLMKKLVDTGEEVFYYCTDEYREKIEETGAKFKSYRDLAHFGTYDGDGIETFLVFADFILSKSKIILDNLLDEIVEIQPDYIIHDAFCYWGKEVSNILNIPGISVFDSFAFIDEMADIDPSFFMENILRAGEDPLYKKYKGNTNMYKKLIQKVSKSIARKHNLQDTNVINDIFLSKQGLNILFTSKQLQIYSEAFDDSYLFTGYSIYHRNDEVNFSFEKLEDKPLVYISLGTIFNDRLDMYKSFIKAFSDEDIQVIMSVGQKVNIEELGYIPQNFTVKNVVPQLEVLKQADVFITHGGANSVHESINFLVPMVVLPQNFDQFMGAMAVERVGTGIYIRNQEEGISNIKIAVNKVLTETIYMENCREIKDSFKKAGGLENAVDEIFKFVGNKRGIYENT</sequence>
<evidence type="ECO:0000259" key="3">
    <source>
        <dbReference type="Pfam" id="PF06722"/>
    </source>
</evidence>
<dbReference type="GO" id="GO:0017000">
    <property type="term" value="P:antibiotic biosynthetic process"/>
    <property type="evidence" value="ECO:0007669"/>
    <property type="project" value="UniProtKB-ARBA"/>
</dbReference>
<dbReference type="SUPFAM" id="SSF53756">
    <property type="entry name" value="UDP-Glycosyltransferase/glycogen phosphorylase"/>
    <property type="match status" value="1"/>
</dbReference>
<dbReference type="AlphaFoldDB" id="A0A6N9PY97"/>
<dbReference type="OrthoDB" id="6620093at2"/>
<reference evidence="4 5" key="1">
    <citation type="submission" date="2019-01" db="EMBL/GenBank/DDBJ databases">
        <title>Chengkuizengella sp. nov., isolated from deep-sea sediment of East Pacific Ocean.</title>
        <authorList>
            <person name="Yang J."/>
            <person name="Lai Q."/>
            <person name="Shao Z."/>
        </authorList>
    </citation>
    <scope>NUCLEOTIDE SEQUENCE [LARGE SCALE GENOMIC DNA]</scope>
    <source>
        <strain evidence="4 5">YPA3-1-1</strain>
    </source>
</reference>
<keyword evidence="2" id="KW-0808">Transferase</keyword>
<dbReference type="CDD" id="cd03784">
    <property type="entry name" value="GT1_Gtf-like"/>
    <property type="match status" value="1"/>
</dbReference>
<feature type="domain" description="Erythromycin biosynthesis protein CIII-like C-terminal" evidence="3">
    <location>
        <begin position="267"/>
        <end position="388"/>
    </location>
</feature>
<dbReference type="InterPro" id="IPR006326">
    <property type="entry name" value="UDPGT_MGT-like"/>
</dbReference>
<evidence type="ECO:0000256" key="1">
    <source>
        <dbReference type="ARBA" id="ARBA00009995"/>
    </source>
</evidence>
<protein>
    <recommendedName>
        <fullName evidence="3">Erythromycin biosynthesis protein CIII-like C-terminal domain-containing protein</fullName>
    </recommendedName>
</protein>
<accession>A0A6N9PY97</accession>
<dbReference type="Gene3D" id="3.40.50.2000">
    <property type="entry name" value="Glycogen Phosphorylase B"/>
    <property type="match status" value="2"/>
</dbReference>
<name>A0A6N9PY97_9BACL</name>
<gene>
    <name evidence="4" type="ORF">ERL59_01250</name>
</gene>
<dbReference type="Pfam" id="PF06722">
    <property type="entry name" value="EryCIII-like_C"/>
    <property type="match status" value="1"/>
</dbReference>
<dbReference type="EMBL" id="SIJB01000004">
    <property type="protein sequence ID" value="NBI27595.1"/>
    <property type="molecule type" value="Genomic_DNA"/>
</dbReference>
<comment type="similarity">
    <text evidence="1">Belongs to the UDP-glycosyltransferase family.</text>
</comment>
<organism evidence="4 5">
    <name type="scientific">Chengkuizengella marina</name>
    <dbReference type="NCBI Taxonomy" id="2507566"/>
    <lineage>
        <taxon>Bacteria</taxon>
        <taxon>Bacillati</taxon>
        <taxon>Bacillota</taxon>
        <taxon>Bacilli</taxon>
        <taxon>Bacillales</taxon>
        <taxon>Paenibacillaceae</taxon>
        <taxon>Chengkuizengella</taxon>
    </lineage>
</organism>
<comment type="caution">
    <text evidence="4">The sequence shown here is derived from an EMBL/GenBank/DDBJ whole genome shotgun (WGS) entry which is preliminary data.</text>
</comment>
<dbReference type="PANTHER" id="PTHR48050">
    <property type="entry name" value="STEROL 3-BETA-GLUCOSYLTRANSFERASE"/>
    <property type="match status" value="1"/>
</dbReference>
<dbReference type="RefSeq" id="WP_160643682.1">
    <property type="nucleotide sequence ID" value="NZ_SIJB01000004.1"/>
</dbReference>
<dbReference type="InterPro" id="IPR050426">
    <property type="entry name" value="Glycosyltransferase_28"/>
</dbReference>
<dbReference type="Proteomes" id="UP000448943">
    <property type="component" value="Unassembled WGS sequence"/>
</dbReference>
<dbReference type="FunFam" id="3.40.50.2000:FF:000072">
    <property type="entry name" value="Glycosyl transferase"/>
    <property type="match status" value="1"/>
</dbReference>
<dbReference type="InterPro" id="IPR002213">
    <property type="entry name" value="UDP_glucos_trans"/>
</dbReference>
<dbReference type="GO" id="GO:0016758">
    <property type="term" value="F:hexosyltransferase activity"/>
    <property type="evidence" value="ECO:0007669"/>
    <property type="project" value="InterPro"/>
</dbReference>
<dbReference type="NCBIfam" id="TIGR01426">
    <property type="entry name" value="MGT"/>
    <property type="match status" value="1"/>
</dbReference>
<dbReference type="PANTHER" id="PTHR48050:SF13">
    <property type="entry name" value="STEROL 3-BETA-GLUCOSYLTRANSFERASE UGT80A2"/>
    <property type="match status" value="1"/>
</dbReference>